<comment type="caution">
    <text evidence="2">The sequence shown here is derived from an EMBL/GenBank/DDBJ whole genome shotgun (WGS) entry which is preliminary data.</text>
</comment>
<feature type="transmembrane region" description="Helical" evidence="1">
    <location>
        <begin position="128"/>
        <end position="149"/>
    </location>
</feature>
<dbReference type="EMBL" id="JBHUKR010000011">
    <property type="protein sequence ID" value="MFD2419078.1"/>
    <property type="molecule type" value="Genomic_DNA"/>
</dbReference>
<name>A0ABW5FVL0_9PSEU</name>
<dbReference type="RefSeq" id="WP_378267094.1">
    <property type="nucleotide sequence ID" value="NZ_JBHUKR010000011.1"/>
</dbReference>
<feature type="transmembrane region" description="Helical" evidence="1">
    <location>
        <begin position="169"/>
        <end position="192"/>
    </location>
</feature>
<sequence length="538" mass="58828">MRPAEGQQQGYIRYRQQQGSTQDDTTRYLCAAAHLDSAFADEAIREFLLEPTRPVPPSPGIHAASVLVEAVAARTRRKVRDGALAVQALTFVWLAWGSALLHGWIAVAVIASVPAIWRRSATRTAAALKVAGCVAALVAAPFVATRFSADALRALVGNGSFSSGSGGDVQSLAALILCFLMLVTLVTDRLIVWQLAYGRFGRRARHLPPSNPFDQERMILNLSPPGFLRQIVRYAAPTPELGGAAPLVVYRGSDPFIGAGVRRVSWSVALPLEKLPEGKPDGSPFGELTTAGLYESIRMAMNSLRHNDLLSPGERLRGLRTAEAVYVPADKLIDQLNRPEVTAYLSHPDGRPSPLLPAEEVLARRTQPKEWARYYLGFHLAAWAGDLTLSGFVQAAAGDGMFTLEWTQYVLPPVREEYRAIDKPPGGLLTPIREAALRWLKLPASIVGRTVHTLGVLVPAHRERGVFNSDAYGSLRTLREMGADDKVRDHLQLSDVSRYENIMRATLVRAVGTHLRDCGYSPERFERWAEGLPGTNLA</sequence>
<reference evidence="3" key="1">
    <citation type="journal article" date="2019" name="Int. J. Syst. Evol. Microbiol.">
        <title>The Global Catalogue of Microorganisms (GCM) 10K type strain sequencing project: providing services to taxonomists for standard genome sequencing and annotation.</title>
        <authorList>
            <consortium name="The Broad Institute Genomics Platform"/>
            <consortium name="The Broad Institute Genome Sequencing Center for Infectious Disease"/>
            <person name="Wu L."/>
            <person name="Ma J."/>
        </authorList>
    </citation>
    <scope>NUCLEOTIDE SEQUENCE [LARGE SCALE GENOMIC DNA]</scope>
    <source>
        <strain evidence="3">CGMCC 4.7645</strain>
    </source>
</reference>
<keyword evidence="3" id="KW-1185">Reference proteome</keyword>
<keyword evidence="1" id="KW-0472">Membrane</keyword>
<evidence type="ECO:0000313" key="2">
    <source>
        <dbReference type="EMBL" id="MFD2419078.1"/>
    </source>
</evidence>
<protein>
    <submittedName>
        <fullName evidence="2">Uncharacterized protein</fullName>
    </submittedName>
</protein>
<gene>
    <name evidence="2" type="ORF">ACFSXZ_22355</name>
</gene>
<feature type="transmembrane region" description="Helical" evidence="1">
    <location>
        <begin position="93"/>
        <end position="116"/>
    </location>
</feature>
<evidence type="ECO:0000256" key="1">
    <source>
        <dbReference type="SAM" id="Phobius"/>
    </source>
</evidence>
<dbReference type="Proteomes" id="UP001597417">
    <property type="component" value="Unassembled WGS sequence"/>
</dbReference>
<evidence type="ECO:0000313" key="3">
    <source>
        <dbReference type="Proteomes" id="UP001597417"/>
    </source>
</evidence>
<organism evidence="2 3">
    <name type="scientific">Amycolatopsis pigmentata</name>
    <dbReference type="NCBI Taxonomy" id="450801"/>
    <lineage>
        <taxon>Bacteria</taxon>
        <taxon>Bacillati</taxon>
        <taxon>Actinomycetota</taxon>
        <taxon>Actinomycetes</taxon>
        <taxon>Pseudonocardiales</taxon>
        <taxon>Pseudonocardiaceae</taxon>
        <taxon>Amycolatopsis</taxon>
    </lineage>
</organism>
<keyword evidence="1" id="KW-1133">Transmembrane helix</keyword>
<accession>A0ABW5FVL0</accession>
<proteinExistence type="predicted"/>
<keyword evidence="1" id="KW-0812">Transmembrane</keyword>